<dbReference type="InterPro" id="IPR041569">
    <property type="entry name" value="AAA_lid_3"/>
</dbReference>
<feature type="domain" description="AAA+ ATPase" evidence="3">
    <location>
        <begin position="178"/>
        <end position="313"/>
    </location>
</feature>
<dbReference type="Gene3D" id="3.40.50.300">
    <property type="entry name" value="P-loop containing nucleotide triphosphate hydrolases"/>
    <property type="match status" value="2"/>
</dbReference>
<reference evidence="4 5" key="1">
    <citation type="submission" date="2024-04" db="EMBL/GenBank/DDBJ databases">
        <title>Tritrichomonas musculus Genome.</title>
        <authorList>
            <person name="Alves-Ferreira E."/>
            <person name="Grigg M."/>
            <person name="Lorenzi H."/>
            <person name="Galac M."/>
        </authorList>
    </citation>
    <scope>NUCLEOTIDE SEQUENCE [LARGE SCALE GENOMIC DNA]</scope>
    <source>
        <strain evidence="4 5">EAF2021</strain>
    </source>
</reference>
<evidence type="ECO:0000259" key="3">
    <source>
        <dbReference type="SMART" id="SM00382"/>
    </source>
</evidence>
<dbReference type="PANTHER" id="PTHR23077">
    <property type="entry name" value="AAA-FAMILY ATPASE"/>
    <property type="match status" value="1"/>
</dbReference>
<keyword evidence="1" id="KW-0547">Nucleotide-binding</keyword>
<dbReference type="Proteomes" id="UP001470230">
    <property type="component" value="Unassembled WGS sequence"/>
</dbReference>
<dbReference type="Pfam" id="PF00004">
    <property type="entry name" value="AAA"/>
    <property type="match status" value="2"/>
</dbReference>
<protein>
    <recommendedName>
        <fullName evidence="3">AAA+ ATPase domain-containing protein</fullName>
    </recommendedName>
</protein>
<accession>A0ABR2K825</accession>
<feature type="domain" description="AAA+ ATPase" evidence="3">
    <location>
        <begin position="13"/>
        <end position="129"/>
    </location>
</feature>
<dbReference type="EMBL" id="JAPFFF010000006">
    <property type="protein sequence ID" value="KAK8887280.1"/>
    <property type="molecule type" value="Genomic_DNA"/>
</dbReference>
<keyword evidence="5" id="KW-1185">Reference proteome</keyword>
<evidence type="ECO:0000256" key="1">
    <source>
        <dbReference type="ARBA" id="ARBA00022741"/>
    </source>
</evidence>
<dbReference type="InterPro" id="IPR050168">
    <property type="entry name" value="AAA_ATPase_domain"/>
</dbReference>
<dbReference type="PANTHER" id="PTHR23077:SF171">
    <property type="entry name" value="NUCLEAR VALOSIN-CONTAINING PROTEIN-LIKE"/>
    <property type="match status" value="1"/>
</dbReference>
<gene>
    <name evidence="4" type="ORF">M9Y10_038318</name>
</gene>
<dbReference type="Gene3D" id="1.10.8.60">
    <property type="match status" value="1"/>
</dbReference>
<name>A0ABR2K825_9EUKA</name>
<organism evidence="4 5">
    <name type="scientific">Tritrichomonas musculus</name>
    <dbReference type="NCBI Taxonomy" id="1915356"/>
    <lineage>
        <taxon>Eukaryota</taxon>
        <taxon>Metamonada</taxon>
        <taxon>Parabasalia</taxon>
        <taxon>Tritrichomonadida</taxon>
        <taxon>Tritrichomonadidae</taxon>
        <taxon>Tritrichomonas</taxon>
    </lineage>
</organism>
<dbReference type="SUPFAM" id="SSF52540">
    <property type="entry name" value="P-loop containing nucleoside triphosphate hydrolases"/>
    <property type="match status" value="2"/>
</dbReference>
<dbReference type="Pfam" id="PF17862">
    <property type="entry name" value="AAA_lid_3"/>
    <property type="match status" value="1"/>
</dbReference>
<evidence type="ECO:0000256" key="2">
    <source>
        <dbReference type="ARBA" id="ARBA00022840"/>
    </source>
</evidence>
<sequence>MLKSSILALIEQNKIRILVEGPPLCGKTSMILSALEESKKKFVHLTVNELFCNPSVSPASVAVSHISDDNIIFIDDIENIFPAREVDFTFMHRVLSKKPKLIAACRSSSEVNPFITRYLNQYFKMDQPPTPEEERLTNIPNISFSDIGGASRAKELVLMMASWCVTNAEKVKDWGLKAPSGAILFGPPGTGKTLLAKAAANACKCRFFSIAIPDLLRCEVGESEKRLTQVFEKARADFPSIIFIDEIQALFGRRHERRSESNRLVVQLIAQLDLNSRHGSVVCLAATNALEAVDAALLQPGRFEEVIEIGLPNQEERKEIFSIALKSLKHNINNNEEEDQINKLSTMTNGMSASDIVGICQKAGISTLMDGRNVISFDDIKKEIESDAFKRAKSGSFSFAQISPNLFSQKKS</sequence>
<dbReference type="InterPro" id="IPR003593">
    <property type="entry name" value="AAA+_ATPase"/>
</dbReference>
<keyword evidence="2" id="KW-0067">ATP-binding</keyword>
<dbReference type="InterPro" id="IPR003959">
    <property type="entry name" value="ATPase_AAA_core"/>
</dbReference>
<proteinExistence type="predicted"/>
<comment type="caution">
    <text evidence="4">The sequence shown here is derived from an EMBL/GenBank/DDBJ whole genome shotgun (WGS) entry which is preliminary data.</text>
</comment>
<evidence type="ECO:0000313" key="4">
    <source>
        <dbReference type="EMBL" id="KAK8887280.1"/>
    </source>
</evidence>
<dbReference type="SMART" id="SM00382">
    <property type="entry name" value="AAA"/>
    <property type="match status" value="2"/>
</dbReference>
<dbReference type="InterPro" id="IPR027417">
    <property type="entry name" value="P-loop_NTPase"/>
</dbReference>
<evidence type="ECO:0000313" key="5">
    <source>
        <dbReference type="Proteomes" id="UP001470230"/>
    </source>
</evidence>